<keyword evidence="2" id="KW-1185">Reference proteome</keyword>
<accession>A0A016WIX4</accession>
<comment type="caution">
    <text evidence="1">The sequence shown here is derived from an EMBL/GenBank/DDBJ whole genome shotgun (WGS) entry which is preliminary data.</text>
</comment>
<evidence type="ECO:0000313" key="1">
    <source>
        <dbReference type="EMBL" id="EYC39570.1"/>
    </source>
</evidence>
<proteinExistence type="predicted"/>
<gene>
    <name evidence="1" type="primary">Acey_s0651.g1154</name>
    <name evidence="1" type="ORF">Y032_0651g1154</name>
</gene>
<dbReference type="OrthoDB" id="5883081at2759"/>
<sequence>MRVLAPRPCECPGTAFRAKMLRLFCPLCVAMIVFMREPENEPSTLTKPEWIDREKILDVIRDTTLTKEERIEKVKGMPIHENEENTKFWLSHLPIVVDFFDWAGQQKAKATPKAKEVIAKGEQTFGVDFMVKEDLEQSKTLLKFFTDLENDVDEDTRDEIITLAESFIERLEDLGFESAMAIKSILNS</sequence>
<dbReference type="EMBL" id="JARK01000251">
    <property type="protein sequence ID" value="EYC39570.1"/>
    <property type="molecule type" value="Genomic_DNA"/>
</dbReference>
<organism evidence="1 2">
    <name type="scientific">Ancylostoma ceylanicum</name>
    <dbReference type="NCBI Taxonomy" id="53326"/>
    <lineage>
        <taxon>Eukaryota</taxon>
        <taxon>Metazoa</taxon>
        <taxon>Ecdysozoa</taxon>
        <taxon>Nematoda</taxon>
        <taxon>Chromadorea</taxon>
        <taxon>Rhabditida</taxon>
        <taxon>Rhabditina</taxon>
        <taxon>Rhabditomorpha</taxon>
        <taxon>Strongyloidea</taxon>
        <taxon>Ancylostomatidae</taxon>
        <taxon>Ancylostomatinae</taxon>
        <taxon>Ancylostoma</taxon>
    </lineage>
</organism>
<name>A0A016WIX4_9BILA</name>
<dbReference type="AlphaFoldDB" id="A0A016WIX4"/>
<dbReference type="Proteomes" id="UP000024635">
    <property type="component" value="Unassembled WGS sequence"/>
</dbReference>
<reference evidence="2" key="1">
    <citation type="journal article" date="2015" name="Nat. Genet.">
        <title>The genome and transcriptome of the zoonotic hookworm Ancylostoma ceylanicum identify infection-specific gene families.</title>
        <authorList>
            <person name="Schwarz E.M."/>
            <person name="Hu Y."/>
            <person name="Antoshechkin I."/>
            <person name="Miller M.M."/>
            <person name="Sternberg P.W."/>
            <person name="Aroian R.V."/>
        </authorList>
    </citation>
    <scope>NUCLEOTIDE SEQUENCE</scope>
    <source>
        <strain evidence="2">HY135</strain>
    </source>
</reference>
<evidence type="ECO:0000313" key="2">
    <source>
        <dbReference type="Proteomes" id="UP000024635"/>
    </source>
</evidence>
<protein>
    <submittedName>
        <fullName evidence="1">Uncharacterized protein</fullName>
    </submittedName>
</protein>